<dbReference type="GO" id="GO:0006874">
    <property type="term" value="P:intracellular calcium ion homeostasis"/>
    <property type="evidence" value="ECO:0007669"/>
    <property type="project" value="TreeGrafter"/>
</dbReference>
<keyword evidence="2" id="KW-0813">Transport</keyword>
<evidence type="ECO:0000256" key="2">
    <source>
        <dbReference type="ARBA" id="ARBA00022448"/>
    </source>
</evidence>
<dbReference type="GO" id="GO:0005432">
    <property type="term" value="F:calcium:sodium antiporter activity"/>
    <property type="evidence" value="ECO:0007669"/>
    <property type="project" value="TreeGrafter"/>
</dbReference>
<name>A0A8X6UVF3_NEPPI</name>
<evidence type="ECO:0000256" key="7">
    <source>
        <dbReference type="ARBA" id="ARBA00023136"/>
    </source>
</evidence>
<evidence type="ECO:0000259" key="10">
    <source>
        <dbReference type="Pfam" id="PF01699"/>
    </source>
</evidence>
<sequence length="291" mass="32494">MKVDHTFILKDVNGTYPFDIEAECTEIHQLNTSMQCLFAMTAEDCVEIIEYLDYNYYIFCSLTLERISLATASLVIWLSMLFIALGVTSNYFLCPALFTISNHLGLSQNVAGVTLLAFGNGSPDIFSSAAGLQKASAELAIASLVGAGMFVTSVVAGSVFFTQSFTLMIRPFLRDIAFYLIAISWTFALFATGTSYLYHGIGFVALYFVYIIVVLGSRFIYVNRQKQKEKEINEDNKKKEEEEKKKEKENKASEKPPINIDDDMVDKITYDIDPEATAVVLKGIEKKDSIP</sequence>
<feature type="compositionally biased region" description="Basic and acidic residues" evidence="8">
    <location>
        <begin position="230"/>
        <end position="254"/>
    </location>
</feature>
<keyword evidence="3" id="KW-0050">Antiport</keyword>
<keyword evidence="4" id="KW-0406">Ion transport</keyword>
<dbReference type="OrthoDB" id="407410at2759"/>
<dbReference type="InterPro" id="IPR004837">
    <property type="entry name" value="NaCa_Exmemb"/>
</dbReference>
<feature type="transmembrane region" description="Helical" evidence="9">
    <location>
        <begin position="197"/>
        <end position="221"/>
    </location>
</feature>
<keyword evidence="6 9" id="KW-1133">Transmembrane helix</keyword>
<dbReference type="PANTHER" id="PTHR12266">
    <property type="entry name" value="NA+/CA2+ K+ INDEPENDENT EXCHANGER"/>
    <property type="match status" value="1"/>
</dbReference>
<dbReference type="Gene3D" id="1.20.1420.30">
    <property type="entry name" value="NCX, central ion-binding region"/>
    <property type="match status" value="1"/>
</dbReference>
<evidence type="ECO:0000256" key="3">
    <source>
        <dbReference type="ARBA" id="ARBA00022449"/>
    </source>
</evidence>
<evidence type="ECO:0000313" key="12">
    <source>
        <dbReference type="Proteomes" id="UP000887013"/>
    </source>
</evidence>
<gene>
    <name evidence="11" type="primary">Slc8b1</name>
    <name evidence="11" type="ORF">NPIL_202561</name>
</gene>
<evidence type="ECO:0000256" key="4">
    <source>
        <dbReference type="ARBA" id="ARBA00022568"/>
    </source>
</evidence>
<evidence type="ECO:0000256" key="9">
    <source>
        <dbReference type="SAM" id="Phobius"/>
    </source>
</evidence>
<dbReference type="Proteomes" id="UP000887013">
    <property type="component" value="Unassembled WGS sequence"/>
</dbReference>
<dbReference type="GO" id="GO:0016020">
    <property type="term" value="C:membrane"/>
    <property type="evidence" value="ECO:0007669"/>
    <property type="project" value="UniProtKB-SubCell"/>
</dbReference>
<evidence type="ECO:0000256" key="5">
    <source>
        <dbReference type="ARBA" id="ARBA00022692"/>
    </source>
</evidence>
<evidence type="ECO:0000313" key="11">
    <source>
        <dbReference type="EMBL" id="GFU57808.1"/>
    </source>
</evidence>
<dbReference type="AlphaFoldDB" id="A0A8X6UVF3"/>
<feature type="transmembrane region" description="Helical" evidence="9">
    <location>
        <begin position="74"/>
        <end position="98"/>
    </location>
</feature>
<proteinExistence type="predicted"/>
<evidence type="ECO:0000256" key="8">
    <source>
        <dbReference type="SAM" id="MobiDB-lite"/>
    </source>
</evidence>
<keyword evidence="7 9" id="KW-0472">Membrane</keyword>
<keyword evidence="12" id="KW-1185">Reference proteome</keyword>
<dbReference type="Pfam" id="PF01699">
    <property type="entry name" value="Na_Ca_ex"/>
    <property type="match status" value="1"/>
</dbReference>
<evidence type="ECO:0000256" key="1">
    <source>
        <dbReference type="ARBA" id="ARBA00004141"/>
    </source>
</evidence>
<comment type="subcellular location">
    <subcellularLocation>
        <location evidence="1">Membrane</location>
        <topology evidence="1">Multi-pass membrane protein</topology>
    </subcellularLocation>
</comment>
<organism evidence="11 12">
    <name type="scientific">Nephila pilipes</name>
    <name type="common">Giant wood spider</name>
    <name type="synonym">Nephila maculata</name>
    <dbReference type="NCBI Taxonomy" id="299642"/>
    <lineage>
        <taxon>Eukaryota</taxon>
        <taxon>Metazoa</taxon>
        <taxon>Ecdysozoa</taxon>
        <taxon>Arthropoda</taxon>
        <taxon>Chelicerata</taxon>
        <taxon>Arachnida</taxon>
        <taxon>Araneae</taxon>
        <taxon>Araneomorphae</taxon>
        <taxon>Entelegynae</taxon>
        <taxon>Araneoidea</taxon>
        <taxon>Nephilidae</taxon>
        <taxon>Nephila</taxon>
    </lineage>
</organism>
<keyword evidence="5 9" id="KW-0812">Transmembrane</keyword>
<dbReference type="PANTHER" id="PTHR12266:SF0">
    <property type="entry name" value="MITOCHONDRIAL SODIUM_CALCIUM EXCHANGER PROTEIN"/>
    <property type="match status" value="1"/>
</dbReference>
<feature type="transmembrane region" description="Helical" evidence="9">
    <location>
        <begin position="139"/>
        <end position="160"/>
    </location>
</feature>
<protein>
    <recommendedName>
        <fullName evidence="10">Sodium/calcium exchanger membrane region domain-containing protein</fullName>
    </recommendedName>
</protein>
<comment type="caution">
    <text evidence="11">The sequence shown here is derived from an EMBL/GenBank/DDBJ whole genome shotgun (WGS) entry which is preliminary data.</text>
</comment>
<feature type="region of interest" description="Disordered" evidence="8">
    <location>
        <begin position="230"/>
        <end position="262"/>
    </location>
</feature>
<keyword evidence="4" id="KW-0106">Calcium</keyword>
<keyword evidence="4" id="KW-0109">Calcium transport</keyword>
<accession>A0A8X6UVF3</accession>
<dbReference type="InterPro" id="IPR051359">
    <property type="entry name" value="CaCA_antiporter"/>
</dbReference>
<dbReference type="InterPro" id="IPR044880">
    <property type="entry name" value="NCX_ion-bd_dom_sf"/>
</dbReference>
<dbReference type="EMBL" id="BMAW01039961">
    <property type="protein sequence ID" value="GFU57808.1"/>
    <property type="molecule type" value="Genomic_DNA"/>
</dbReference>
<evidence type="ECO:0000256" key="6">
    <source>
        <dbReference type="ARBA" id="ARBA00022989"/>
    </source>
</evidence>
<reference evidence="11" key="1">
    <citation type="submission" date="2020-08" db="EMBL/GenBank/DDBJ databases">
        <title>Multicomponent nature underlies the extraordinary mechanical properties of spider dragline silk.</title>
        <authorList>
            <person name="Kono N."/>
            <person name="Nakamura H."/>
            <person name="Mori M."/>
            <person name="Yoshida Y."/>
            <person name="Ohtoshi R."/>
            <person name="Malay A.D."/>
            <person name="Moran D.A.P."/>
            <person name="Tomita M."/>
            <person name="Numata K."/>
            <person name="Arakawa K."/>
        </authorList>
    </citation>
    <scope>NUCLEOTIDE SEQUENCE</scope>
</reference>
<feature type="domain" description="Sodium/calcium exchanger membrane region" evidence="10">
    <location>
        <begin position="75"/>
        <end position="215"/>
    </location>
</feature>
<feature type="transmembrane region" description="Helical" evidence="9">
    <location>
        <begin position="172"/>
        <end position="191"/>
    </location>
</feature>